<dbReference type="PANTHER" id="PTHR43767:SF7">
    <property type="entry name" value="MEDIUM_LONG-CHAIN-FATTY-ACID--COA LIGASE FADD8"/>
    <property type="match status" value="1"/>
</dbReference>
<reference evidence="4 5" key="1">
    <citation type="submission" date="2021-03" db="EMBL/GenBank/DDBJ databases">
        <authorList>
            <person name="Peeters C."/>
        </authorList>
    </citation>
    <scope>NUCLEOTIDE SEQUENCE [LARGE SCALE GENOMIC DNA]</scope>
    <source>
        <strain evidence="4 5">LMG 26411</strain>
    </source>
</reference>
<feature type="domain" description="AMP-dependent synthetase/ligase" evidence="2">
    <location>
        <begin position="7"/>
        <end position="355"/>
    </location>
</feature>
<keyword evidence="4" id="KW-0436">Ligase</keyword>
<sequence>MYPIDFFWRAAARYPERIAVRLPDAQLTYAQLAGRVNGVAAAFAALDAQPQSRVAIGAANSVEHLVALLATLAAGKVWVPLNPRNGTPELQRIIAFTEPSITVLDAAMRERLGNVPGHGVDVEALDQVAAAHAGTPPAAPELPLDALQAIKFTGGTTGQPKGVMQPMRAWNTTVLTQWHEFGFGTEDRFLVSAPLTHGASTYVLAVLGAGGCLVFPADTGAPTVLDAIAQDGVTAMFMPPTAIYALCDEQQRTPRDVSTLRLLIYGAAPMPPARIREAQRVFGNVMATTYGQTEAPTVLACMRPDELADPRNLASVGRPSMAMRVAIMGKDGRLLGPGEEGEIVARGDLLMCGYWRMPEQTGATIVDGWLHTGDIGTLDERGYLFIKSRAREVIITGGFNVYPSDVEEAIGRHAAVYESAVVGIADDKWGEAVHAAVQLRPGATVSAEELIRFVKQEIGSVKAPKAVHLFDALPKSPVGKTQKDEVARRIRESADADADTHAHPHTESQS</sequence>
<name>A0ABM8TGW2_9BURK</name>
<dbReference type="PROSITE" id="PS00455">
    <property type="entry name" value="AMP_BINDING"/>
    <property type="match status" value="1"/>
</dbReference>
<comment type="caution">
    <text evidence="4">The sequence shown here is derived from an EMBL/GenBank/DDBJ whole genome shotgun (WGS) entry which is preliminary data.</text>
</comment>
<organism evidence="4 5">
    <name type="scientific">Cupriavidus numazuensis</name>
    <dbReference type="NCBI Taxonomy" id="221992"/>
    <lineage>
        <taxon>Bacteria</taxon>
        <taxon>Pseudomonadati</taxon>
        <taxon>Pseudomonadota</taxon>
        <taxon>Betaproteobacteria</taxon>
        <taxon>Burkholderiales</taxon>
        <taxon>Burkholderiaceae</taxon>
        <taxon>Cupriavidus</taxon>
    </lineage>
</organism>
<dbReference type="EMBL" id="CAJPVI010000014">
    <property type="protein sequence ID" value="CAG2145194.1"/>
    <property type="molecule type" value="Genomic_DNA"/>
</dbReference>
<dbReference type="SUPFAM" id="SSF56801">
    <property type="entry name" value="Acetyl-CoA synthetase-like"/>
    <property type="match status" value="1"/>
</dbReference>
<dbReference type="InterPro" id="IPR045851">
    <property type="entry name" value="AMP-bd_C_sf"/>
</dbReference>
<protein>
    <submittedName>
        <fullName evidence="4">3-[(3aS,4S,7aS)-7a-methyl-1, 5-dioxo-octahydro-1H-inden-4-yl]propanoyl:CoA ligase</fullName>
        <ecNumber evidence="4">6.2.1.41</ecNumber>
    </submittedName>
</protein>
<evidence type="ECO:0000256" key="1">
    <source>
        <dbReference type="SAM" id="MobiDB-lite"/>
    </source>
</evidence>
<dbReference type="Pfam" id="PF13193">
    <property type="entry name" value="AMP-binding_C"/>
    <property type="match status" value="1"/>
</dbReference>
<dbReference type="PANTHER" id="PTHR43767">
    <property type="entry name" value="LONG-CHAIN-FATTY-ACID--COA LIGASE"/>
    <property type="match status" value="1"/>
</dbReference>
<evidence type="ECO:0000259" key="3">
    <source>
        <dbReference type="Pfam" id="PF13193"/>
    </source>
</evidence>
<dbReference type="InterPro" id="IPR020845">
    <property type="entry name" value="AMP-binding_CS"/>
</dbReference>
<dbReference type="GO" id="GO:0016874">
    <property type="term" value="F:ligase activity"/>
    <property type="evidence" value="ECO:0007669"/>
    <property type="project" value="UniProtKB-KW"/>
</dbReference>
<dbReference type="Gene3D" id="3.40.50.12780">
    <property type="entry name" value="N-terminal domain of ligase-like"/>
    <property type="match status" value="1"/>
</dbReference>
<proteinExistence type="predicted"/>
<dbReference type="InterPro" id="IPR000873">
    <property type="entry name" value="AMP-dep_synth/lig_dom"/>
</dbReference>
<dbReference type="EC" id="6.2.1.41" evidence="4"/>
<dbReference type="Pfam" id="PF00501">
    <property type="entry name" value="AMP-binding"/>
    <property type="match status" value="1"/>
</dbReference>
<gene>
    <name evidence="4" type="primary">fadD3_1</name>
    <name evidence="4" type="ORF">LMG26411_02701</name>
</gene>
<keyword evidence="5" id="KW-1185">Reference proteome</keyword>
<feature type="region of interest" description="Disordered" evidence="1">
    <location>
        <begin position="475"/>
        <end position="510"/>
    </location>
</feature>
<dbReference type="InterPro" id="IPR042099">
    <property type="entry name" value="ANL_N_sf"/>
</dbReference>
<dbReference type="RefSeq" id="WP_211953769.1">
    <property type="nucleotide sequence ID" value="NZ_CAJPVI010000014.1"/>
</dbReference>
<dbReference type="InterPro" id="IPR025110">
    <property type="entry name" value="AMP-bd_C"/>
</dbReference>
<dbReference type="InterPro" id="IPR050237">
    <property type="entry name" value="ATP-dep_AMP-bd_enzyme"/>
</dbReference>
<dbReference type="Proteomes" id="UP000672657">
    <property type="component" value="Unassembled WGS sequence"/>
</dbReference>
<evidence type="ECO:0000313" key="4">
    <source>
        <dbReference type="EMBL" id="CAG2145194.1"/>
    </source>
</evidence>
<dbReference type="Gene3D" id="3.30.300.30">
    <property type="match status" value="1"/>
</dbReference>
<feature type="compositionally biased region" description="Basic and acidic residues" evidence="1">
    <location>
        <begin position="481"/>
        <end position="510"/>
    </location>
</feature>
<feature type="domain" description="AMP-binding enzyme C-terminal" evidence="3">
    <location>
        <begin position="406"/>
        <end position="480"/>
    </location>
</feature>
<accession>A0ABM8TGW2</accession>
<evidence type="ECO:0000259" key="2">
    <source>
        <dbReference type="Pfam" id="PF00501"/>
    </source>
</evidence>
<evidence type="ECO:0000313" key="5">
    <source>
        <dbReference type="Proteomes" id="UP000672657"/>
    </source>
</evidence>